<protein>
    <recommendedName>
        <fullName evidence="3">Galectin</fullName>
    </recommendedName>
</protein>
<sequence length="73" mass="8138">VYRGFVTIEVELRVTRARGISLPPTFDFSNANENNDVHFLVKGKHIHVNKQPISIFAPELGKVFGSGETEAEI</sequence>
<evidence type="ECO:0000313" key="2">
    <source>
        <dbReference type="Proteomes" id="UP001432027"/>
    </source>
</evidence>
<comment type="caution">
    <text evidence="1">The sequence shown here is derived from an EMBL/GenBank/DDBJ whole genome shotgun (WGS) entry which is preliminary data.</text>
</comment>
<feature type="non-terminal residue" evidence="1">
    <location>
        <position position="73"/>
    </location>
</feature>
<name>A0AAV5SLT2_9BILA</name>
<keyword evidence="2" id="KW-1185">Reference proteome</keyword>
<gene>
    <name evidence="1" type="ORF">PENTCL1PPCAC_5253</name>
</gene>
<reference evidence="1" key="1">
    <citation type="submission" date="2023-10" db="EMBL/GenBank/DDBJ databases">
        <title>Genome assembly of Pristionchus species.</title>
        <authorList>
            <person name="Yoshida K."/>
            <person name="Sommer R.J."/>
        </authorList>
    </citation>
    <scope>NUCLEOTIDE SEQUENCE</scope>
    <source>
        <strain evidence="1">RS0144</strain>
    </source>
</reference>
<evidence type="ECO:0000313" key="1">
    <source>
        <dbReference type="EMBL" id="GMS83078.1"/>
    </source>
</evidence>
<dbReference type="EMBL" id="BTSX01000002">
    <property type="protein sequence ID" value="GMS83078.1"/>
    <property type="molecule type" value="Genomic_DNA"/>
</dbReference>
<proteinExistence type="predicted"/>
<dbReference type="Proteomes" id="UP001432027">
    <property type="component" value="Unassembled WGS sequence"/>
</dbReference>
<evidence type="ECO:0008006" key="3">
    <source>
        <dbReference type="Google" id="ProtNLM"/>
    </source>
</evidence>
<dbReference type="AlphaFoldDB" id="A0AAV5SLT2"/>
<organism evidence="1 2">
    <name type="scientific">Pristionchus entomophagus</name>
    <dbReference type="NCBI Taxonomy" id="358040"/>
    <lineage>
        <taxon>Eukaryota</taxon>
        <taxon>Metazoa</taxon>
        <taxon>Ecdysozoa</taxon>
        <taxon>Nematoda</taxon>
        <taxon>Chromadorea</taxon>
        <taxon>Rhabditida</taxon>
        <taxon>Rhabditina</taxon>
        <taxon>Diplogasteromorpha</taxon>
        <taxon>Diplogasteroidea</taxon>
        <taxon>Neodiplogasteridae</taxon>
        <taxon>Pristionchus</taxon>
    </lineage>
</organism>
<feature type="non-terminal residue" evidence="1">
    <location>
        <position position="1"/>
    </location>
</feature>
<accession>A0AAV5SLT2</accession>